<evidence type="ECO:0000256" key="1">
    <source>
        <dbReference type="SAM" id="MobiDB-lite"/>
    </source>
</evidence>
<feature type="region of interest" description="Disordered" evidence="1">
    <location>
        <begin position="76"/>
        <end position="166"/>
    </location>
</feature>
<proteinExistence type="predicted"/>
<dbReference type="AlphaFoldDB" id="A0A3S0ZX61"/>
<dbReference type="OrthoDB" id="10045473at2759"/>
<dbReference type="STRING" id="188477.A0A3S0ZX61"/>
<feature type="compositionally biased region" description="Basic residues" evidence="1">
    <location>
        <begin position="77"/>
        <end position="95"/>
    </location>
</feature>
<gene>
    <name evidence="2" type="ORF">EGW08_003986</name>
</gene>
<comment type="caution">
    <text evidence="2">The sequence shown here is derived from an EMBL/GenBank/DDBJ whole genome shotgun (WGS) entry which is preliminary data.</text>
</comment>
<feature type="non-terminal residue" evidence="2">
    <location>
        <position position="166"/>
    </location>
</feature>
<organism evidence="2 3">
    <name type="scientific">Elysia chlorotica</name>
    <name type="common">Eastern emerald elysia</name>
    <name type="synonym">Sea slug</name>
    <dbReference type="NCBI Taxonomy" id="188477"/>
    <lineage>
        <taxon>Eukaryota</taxon>
        <taxon>Metazoa</taxon>
        <taxon>Spiralia</taxon>
        <taxon>Lophotrochozoa</taxon>
        <taxon>Mollusca</taxon>
        <taxon>Gastropoda</taxon>
        <taxon>Heterobranchia</taxon>
        <taxon>Euthyneura</taxon>
        <taxon>Panpulmonata</taxon>
        <taxon>Sacoglossa</taxon>
        <taxon>Placobranchoidea</taxon>
        <taxon>Plakobranchidae</taxon>
        <taxon>Elysia</taxon>
    </lineage>
</organism>
<feature type="compositionally biased region" description="Basic residues" evidence="1">
    <location>
        <begin position="1"/>
        <end position="18"/>
    </location>
</feature>
<accession>A0A3S0ZX61</accession>
<reference evidence="2 3" key="1">
    <citation type="submission" date="2019-01" db="EMBL/GenBank/DDBJ databases">
        <title>A draft genome assembly of the solar-powered sea slug Elysia chlorotica.</title>
        <authorList>
            <person name="Cai H."/>
            <person name="Li Q."/>
            <person name="Fang X."/>
            <person name="Li J."/>
            <person name="Curtis N.E."/>
            <person name="Altenburger A."/>
            <person name="Shibata T."/>
            <person name="Feng M."/>
            <person name="Maeda T."/>
            <person name="Schwartz J.A."/>
            <person name="Shigenobu S."/>
            <person name="Lundholm N."/>
            <person name="Nishiyama T."/>
            <person name="Yang H."/>
            <person name="Hasebe M."/>
            <person name="Li S."/>
            <person name="Pierce S.K."/>
            <person name="Wang J."/>
        </authorList>
    </citation>
    <scope>NUCLEOTIDE SEQUENCE [LARGE SCALE GENOMIC DNA]</scope>
    <source>
        <strain evidence="2">EC2010</strain>
        <tissue evidence="2">Whole organism of an adult</tissue>
    </source>
</reference>
<feature type="non-terminal residue" evidence="2">
    <location>
        <position position="1"/>
    </location>
</feature>
<keyword evidence="3" id="KW-1185">Reference proteome</keyword>
<feature type="compositionally biased region" description="Low complexity" evidence="1">
    <location>
        <begin position="96"/>
        <end position="107"/>
    </location>
</feature>
<name>A0A3S0ZX61_ELYCH</name>
<sequence length="166" mass="18838">HLPQVRKPHTHTHTHTHTLHLPQSLSPTGIPLPTPSLHNVVTVEETEEQDLSSELHHNYGVSKAVHNMPEELQQKLSLHHHHQQQQQQHHHHHHLQQQQQQQHSSHQPVSPQQSGRGRRTSGLLSPVERGSHRDSFKDVTALHLPSERFSPVRRASDGSAISGKSQ</sequence>
<protein>
    <submittedName>
        <fullName evidence="2">Uncharacterized protein</fullName>
    </submittedName>
</protein>
<evidence type="ECO:0000313" key="2">
    <source>
        <dbReference type="EMBL" id="RUS88220.1"/>
    </source>
</evidence>
<dbReference type="Proteomes" id="UP000271974">
    <property type="component" value="Unassembled WGS sequence"/>
</dbReference>
<evidence type="ECO:0000313" key="3">
    <source>
        <dbReference type="Proteomes" id="UP000271974"/>
    </source>
</evidence>
<dbReference type="EMBL" id="RQTK01000089">
    <property type="protein sequence ID" value="RUS88220.1"/>
    <property type="molecule type" value="Genomic_DNA"/>
</dbReference>
<feature type="region of interest" description="Disordered" evidence="1">
    <location>
        <begin position="1"/>
        <end position="36"/>
    </location>
</feature>